<dbReference type="Pfam" id="PF00717">
    <property type="entry name" value="Peptidase_S24"/>
    <property type="match status" value="1"/>
</dbReference>
<dbReference type="MEROPS" id="S24.001"/>
<gene>
    <name evidence="3" type="ORF">LF543_03970</name>
    <name evidence="2" type="ORF">LfDm3_1095</name>
</gene>
<dbReference type="CDD" id="cd06529">
    <property type="entry name" value="S24_LexA-like"/>
    <property type="match status" value="1"/>
</dbReference>
<dbReference type="GO" id="GO:0003677">
    <property type="term" value="F:DNA binding"/>
    <property type="evidence" value="ECO:0007669"/>
    <property type="project" value="InterPro"/>
</dbReference>
<dbReference type="InterPro" id="IPR036286">
    <property type="entry name" value="LexA/Signal_pep-like_sf"/>
</dbReference>
<proteinExistence type="predicted"/>
<reference evidence="3 5" key="2">
    <citation type="submission" date="2019-10" db="EMBL/GenBank/DDBJ databases">
        <title>Genome sequencing of Lactobacillus fructivorans.</title>
        <authorList>
            <person name="Kim K."/>
        </authorList>
    </citation>
    <scope>NUCLEOTIDE SEQUENCE [LARGE SCALE GENOMIC DNA]</scope>
    <source>
        <strain evidence="3 5">LF543</strain>
    </source>
</reference>
<keyword evidence="2" id="KW-0378">Hydrolase</keyword>
<dbReference type="Proteomes" id="UP000031397">
    <property type="component" value="Unassembled WGS sequence"/>
</dbReference>
<dbReference type="SUPFAM" id="SSF47413">
    <property type="entry name" value="lambda repressor-like DNA-binding domains"/>
    <property type="match status" value="1"/>
</dbReference>
<name>A0A0C1LX83_9LACO</name>
<dbReference type="InterPro" id="IPR001387">
    <property type="entry name" value="Cro/C1-type_HTH"/>
</dbReference>
<evidence type="ECO:0000313" key="4">
    <source>
        <dbReference type="Proteomes" id="UP000031397"/>
    </source>
</evidence>
<dbReference type="AlphaFoldDB" id="A0A0C1LX83"/>
<evidence type="ECO:0000313" key="5">
    <source>
        <dbReference type="Proteomes" id="UP000327194"/>
    </source>
</evidence>
<dbReference type="PANTHER" id="PTHR33516:SF2">
    <property type="entry name" value="LEXA REPRESSOR-RELATED"/>
    <property type="match status" value="1"/>
</dbReference>
<dbReference type="EMBL" id="CP045562">
    <property type="protein sequence ID" value="QFX92765.1"/>
    <property type="molecule type" value="Genomic_DNA"/>
</dbReference>
<dbReference type="RefSeq" id="WP_010021282.1">
    <property type="nucleotide sequence ID" value="NZ_AZDS01000001.1"/>
</dbReference>
<feature type="domain" description="HTH cro/C1-type" evidence="1">
    <location>
        <begin position="7"/>
        <end position="59"/>
    </location>
</feature>
<dbReference type="OrthoDB" id="2475196at2"/>
<dbReference type="CDD" id="cd00093">
    <property type="entry name" value="HTH_XRE"/>
    <property type="match status" value="1"/>
</dbReference>
<dbReference type="SMART" id="SM00530">
    <property type="entry name" value="HTH_XRE"/>
    <property type="match status" value="1"/>
</dbReference>
<organism evidence="2 4">
    <name type="scientific">Fructilactobacillus fructivorans</name>
    <dbReference type="NCBI Taxonomy" id="1614"/>
    <lineage>
        <taxon>Bacteria</taxon>
        <taxon>Bacillati</taxon>
        <taxon>Bacillota</taxon>
        <taxon>Bacilli</taxon>
        <taxon>Lactobacillales</taxon>
        <taxon>Lactobacillaceae</taxon>
        <taxon>Fructilactobacillus</taxon>
    </lineage>
</organism>
<dbReference type="PROSITE" id="PS50943">
    <property type="entry name" value="HTH_CROC1"/>
    <property type="match status" value="1"/>
</dbReference>
<sequence>MTTIERIKRLARMRGWSLQLVAQKAGIGINNIYTWNKKTPSTKSLDKVAKVLGVSIDYLLGNTDKLNYPNDNKDKSKVNEAVDLPILGSIACGKPIFAEQNVTGYFPTLKNDLPSGDNFWLKCDGDSMDPTIKNGAYVLIHYQPEVENGDIAAVLLNDDEDATLKRISTQKDQTVLIPDNKQYPPIILNKDNPGKIIGKAIRMQSEL</sequence>
<dbReference type="GeneID" id="74913756"/>
<dbReference type="InterPro" id="IPR015927">
    <property type="entry name" value="Peptidase_S24_S26A/B/C"/>
</dbReference>
<keyword evidence="4" id="KW-1185">Reference proteome</keyword>
<evidence type="ECO:0000313" key="3">
    <source>
        <dbReference type="EMBL" id="QFX92765.1"/>
    </source>
</evidence>
<dbReference type="KEGG" id="lfv:LF543_03970"/>
<dbReference type="PANTHER" id="PTHR33516">
    <property type="entry name" value="LEXA REPRESSOR"/>
    <property type="match status" value="1"/>
</dbReference>
<accession>A0A0C1LX83</accession>
<dbReference type="InterPro" id="IPR010982">
    <property type="entry name" value="Lambda_DNA-bd_dom_sf"/>
</dbReference>
<dbReference type="GO" id="GO:0006508">
    <property type="term" value="P:proteolysis"/>
    <property type="evidence" value="ECO:0007669"/>
    <property type="project" value="UniProtKB-KW"/>
</dbReference>
<reference evidence="2 4" key="1">
    <citation type="submission" date="2014-06" db="EMBL/GenBank/DDBJ databases">
        <title>Functional and comparative genomic analyses of the Drosophila gut microbiota identify candidate symbiosis factors.</title>
        <authorList>
            <person name="Newell P.D."/>
            <person name="Chaston J.M."/>
            <person name="Douglas A.E."/>
        </authorList>
    </citation>
    <scope>NUCLEOTIDE SEQUENCE [LARGE SCALE GENOMIC DNA]</scope>
    <source>
        <strain evidence="2 4">DmCS_002</strain>
    </source>
</reference>
<dbReference type="Gene3D" id="2.10.109.10">
    <property type="entry name" value="Umud Fragment, subunit A"/>
    <property type="match status" value="1"/>
</dbReference>
<dbReference type="EMBL" id="JOJZ01000021">
    <property type="protein sequence ID" value="KID41250.1"/>
    <property type="molecule type" value="Genomic_DNA"/>
</dbReference>
<evidence type="ECO:0000313" key="2">
    <source>
        <dbReference type="EMBL" id="KID41250.1"/>
    </source>
</evidence>
<dbReference type="InterPro" id="IPR039418">
    <property type="entry name" value="LexA-like"/>
</dbReference>
<dbReference type="SUPFAM" id="SSF51306">
    <property type="entry name" value="LexA/Signal peptidase"/>
    <property type="match status" value="1"/>
</dbReference>
<keyword evidence="2" id="KW-0645">Protease</keyword>
<evidence type="ECO:0000259" key="1">
    <source>
        <dbReference type="PROSITE" id="PS50943"/>
    </source>
</evidence>
<dbReference type="InterPro" id="IPR050077">
    <property type="entry name" value="LexA_repressor"/>
</dbReference>
<dbReference type="Pfam" id="PF13443">
    <property type="entry name" value="HTH_26"/>
    <property type="match status" value="1"/>
</dbReference>
<dbReference type="Proteomes" id="UP000327194">
    <property type="component" value="Chromosome"/>
</dbReference>
<dbReference type="PATRIC" id="fig|1614.7.peg.1039"/>
<dbReference type="Gene3D" id="1.10.260.40">
    <property type="entry name" value="lambda repressor-like DNA-binding domains"/>
    <property type="match status" value="1"/>
</dbReference>
<dbReference type="GO" id="GO:0004252">
    <property type="term" value="F:serine-type endopeptidase activity"/>
    <property type="evidence" value="ECO:0007669"/>
    <property type="project" value="UniProtKB-EC"/>
</dbReference>
<protein>
    <submittedName>
        <fullName evidence="3">Helix-turn-helix domain-containing protein</fullName>
    </submittedName>
    <submittedName>
        <fullName evidence="2">SOS-response repressor and protease LexA</fullName>
        <ecNumber evidence="2">3.4.21.88</ecNumber>
    </submittedName>
</protein>
<dbReference type="EC" id="3.4.21.88" evidence="2"/>